<dbReference type="PANTHER" id="PTHR46401">
    <property type="entry name" value="GLYCOSYLTRANSFERASE WBBK-RELATED"/>
    <property type="match status" value="1"/>
</dbReference>
<dbReference type="PANTHER" id="PTHR46401:SF2">
    <property type="entry name" value="GLYCOSYLTRANSFERASE WBBK-RELATED"/>
    <property type="match status" value="1"/>
</dbReference>
<evidence type="ECO:0000256" key="1">
    <source>
        <dbReference type="ARBA" id="ARBA00022679"/>
    </source>
</evidence>
<protein>
    <recommendedName>
        <fullName evidence="2">Glycosyl transferase family 1 domain-containing protein</fullName>
    </recommendedName>
</protein>
<dbReference type="AlphaFoldDB" id="A0A1F4YD80"/>
<gene>
    <name evidence="3" type="ORF">A2876_03320</name>
</gene>
<accession>A0A1F4YD80</accession>
<keyword evidence="1" id="KW-0808">Transferase</keyword>
<dbReference type="InterPro" id="IPR001296">
    <property type="entry name" value="Glyco_trans_1"/>
</dbReference>
<dbReference type="Gene3D" id="3.40.50.2000">
    <property type="entry name" value="Glycogen Phosphorylase B"/>
    <property type="match status" value="2"/>
</dbReference>
<evidence type="ECO:0000313" key="4">
    <source>
        <dbReference type="Proteomes" id="UP000178176"/>
    </source>
</evidence>
<dbReference type="Pfam" id="PF00534">
    <property type="entry name" value="Glycos_transf_1"/>
    <property type="match status" value="1"/>
</dbReference>
<dbReference type="CDD" id="cd03801">
    <property type="entry name" value="GT4_PimA-like"/>
    <property type="match status" value="1"/>
</dbReference>
<dbReference type="GO" id="GO:0009103">
    <property type="term" value="P:lipopolysaccharide biosynthetic process"/>
    <property type="evidence" value="ECO:0007669"/>
    <property type="project" value="TreeGrafter"/>
</dbReference>
<organism evidence="3 4">
    <name type="scientific">Candidatus Amesbacteria bacterium RIFCSPHIGHO2_01_FULL_48_32b</name>
    <dbReference type="NCBI Taxonomy" id="1797253"/>
    <lineage>
        <taxon>Bacteria</taxon>
        <taxon>Candidatus Amesiibacteriota</taxon>
    </lineage>
</organism>
<dbReference type="GO" id="GO:0016757">
    <property type="term" value="F:glycosyltransferase activity"/>
    <property type="evidence" value="ECO:0007669"/>
    <property type="project" value="InterPro"/>
</dbReference>
<proteinExistence type="predicted"/>
<reference evidence="3 4" key="1">
    <citation type="journal article" date="2016" name="Nat. Commun.">
        <title>Thousands of microbial genomes shed light on interconnected biogeochemical processes in an aquifer system.</title>
        <authorList>
            <person name="Anantharaman K."/>
            <person name="Brown C.T."/>
            <person name="Hug L.A."/>
            <person name="Sharon I."/>
            <person name="Castelle C.J."/>
            <person name="Probst A.J."/>
            <person name="Thomas B.C."/>
            <person name="Singh A."/>
            <person name="Wilkins M.J."/>
            <person name="Karaoz U."/>
            <person name="Brodie E.L."/>
            <person name="Williams K.H."/>
            <person name="Hubbard S.S."/>
            <person name="Banfield J.F."/>
        </authorList>
    </citation>
    <scope>NUCLEOTIDE SEQUENCE [LARGE SCALE GENOMIC DNA]</scope>
</reference>
<dbReference type="SUPFAM" id="SSF53756">
    <property type="entry name" value="UDP-Glycosyltransferase/glycogen phosphorylase"/>
    <property type="match status" value="1"/>
</dbReference>
<sequence>MVKVAILSQYWGQVYRGAEVFAQELSTRLPAKIYKNASAKLDPTTQVIISTNGRLDVYLAKAWCLAHHAKLIVSAQSGPGLDDRLNLYAFPDTFVALTGNQVAWAKKINPFVKTTIIPNGVDLAKFSPPISRKRSLTILNVAALEPGKRQELLIRAAAKIKNCSLILVGKGSKYDYLNSLGQQFLPSRFKILDYPHDHMPAIYQKATIFSYPTVPWESFGIVLLEAMAAGLPVVATNDPIRREIIGDAGILVDPQDTEQYSQALQKALSSNWGDKPRRQAEKFSWDSVAQKYDRLVRSYYR</sequence>
<feature type="domain" description="Glycosyl transferase family 1" evidence="2">
    <location>
        <begin position="132"/>
        <end position="280"/>
    </location>
</feature>
<dbReference type="Proteomes" id="UP000178176">
    <property type="component" value="Unassembled WGS sequence"/>
</dbReference>
<dbReference type="EMBL" id="MEXH01000026">
    <property type="protein sequence ID" value="OGC91947.1"/>
    <property type="molecule type" value="Genomic_DNA"/>
</dbReference>
<evidence type="ECO:0000313" key="3">
    <source>
        <dbReference type="EMBL" id="OGC91947.1"/>
    </source>
</evidence>
<evidence type="ECO:0000259" key="2">
    <source>
        <dbReference type="Pfam" id="PF00534"/>
    </source>
</evidence>
<name>A0A1F4YD80_9BACT</name>
<comment type="caution">
    <text evidence="3">The sequence shown here is derived from an EMBL/GenBank/DDBJ whole genome shotgun (WGS) entry which is preliminary data.</text>
</comment>